<feature type="signal peptide" evidence="2">
    <location>
        <begin position="1"/>
        <end position="20"/>
    </location>
</feature>
<dbReference type="Proteomes" id="UP000683000">
    <property type="component" value="Unassembled WGS sequence"/>
</dbReference>
<evidence type="ECO:0000256" key="2">
    <source>
        <dbReference type="SAM" id="SignalP"/>
    </source>
</evidence>
<proteinExistence type="predicted"/>
<sequence>MRFSLFAVLSSLAALTVVSAMPTDKPSLEGRLSGGPSDDLRARFRDRSAGHPDDSFYNGFSAADGGGDGGFYGDGNGQ</sequence>
<evidence type="ECO:0000313" key="3">
    <source>
        <dbReference type="EMBL" id="KAG6378275.1"/>
    </source>
</evidence>
<evidence type="ECO:0000313" key="4">
    <source>
        <dbReference type="Proteomes" id="UP000683000"/>
    </source>
</evidence>
<name>A0A8I3ADB8_9AGAM</name>
<dbReference type="EMBL" id="JAGFBS010000007">
    <property type="protein sequence ID" value="KAG6378275.1"/>
    <property type="molecule type" value="Genomic_DNA"/>
</dbReference>
<accession>A0A8I3ADB8</accession>
<keyword evidence="4" id="KW-1185">Reference proteome</keyword>
<feature type="compositionally biased region" description="Gly residues" evidence="1">
    <location>
        <begin position="64"/>
        <end position="78"/>
    </location>
</feature>
<organism evidence="3 4">
    <name type="scientific">Boletus reticuloceps</name>
    <dbReference type="NCBI Taxonomy" id="495285"/>
    <lineage>
        <taxon>Eukaryota</taxon>
        <taxon>Fungi</taxon>
        <taxon>Dikarya</taxon>
        <taxon>Basidiomycota</taxon>
        <taxon>Agaricomycotina</taxon>
        <taxon>Agaricomycetes</taxon>
        <taxon>Agaricomycetidae</taxon>
        <taxon>Boletales</taxon>
        <taxon>Boletineae</taxon>
        <taxon>Boletaceae</taxon>
        <taxon>Boletoideae</taxon>
        <taxon>Boletus</taxon>
    </lineage>
</organism>
<protein>
    <submittedName>
        <fullName evidence="3">Uncharacterized protein</fullName>
    </submittedName>
</protein>
<keyword evidence="2" id="KW-0732">Signal</keyword>
<comment type="caution">
    <text evidence="3">The sequence shown here is derived from an EMBL/GenBank/DDBJ whole genome shotgun (WGS) entry which is preliminary data.</text>
</comment>
<reference evidence="3" key="1">
    <citation type="submission" date="2021-03" db="EMBL/GenBank/DDBJ databases">
        <title>Evolutionary innovations through gain and loss of genes in the ectomycorrhizal Boletales.</title>
        <authorList>
            <person name="Wu G."/>
            <person name="Miyauchi S."/>
            <person name="Morin E."/>
            <person name="Yang Z.-L."/>
            <person name="Xu J."/>
            <person name="Martin F.M."/>
        </authorList>
    </citation>
    <scope>NUCLEOTIDE SEQUENCE</scope>
    <source>
        <strain evidence="3">BR01</strain>
    </source>
</reference>
<gene>
    <name evidence="3" type="ORF">JVT61DRAFT_13987</name>
</gene>
<dbReference type="AlphaFoldDB" id="A0A8I3ADB8"/>
<evidence type="ECO:0000256" key="1">
    <source>
        <dbReference type="SAM" id="MobiDB-lite"/>
    </source>
</evidence>
<feature type="chain" id="PRO_5034542853" evidence="2">
    <location>
        <begin position="21"/>
        <end position="78"/>
    </location>
</feature>
<feature type="region of interest" description="Disordered" evidence="1">
    <location>
        <begin position="47"/>
        <end position="78"/>
    </location>
</feature>